<organism evidence="1 2">
    <name type="scientific">Bifidobacterium aquikefiri</name>
    <dbReference type="NCBI Taxonomy" id="1653207"/>
    <lineage>
        <taxon>Bacteria</taxon>
        <taxon>Bacillati</taxon>
        <taxon>Actinomycetota</taxon>
        <taxon>Actinomycetes</taxon>
        <taxon>Bifidobacteriales</taxon>
        <taxon>Bifidobacteriaceae</taxon>
        <taxon>Bifidobacterium</taxon>
    </lineage>
</organism>
<dbReference type="Proteomes" id="UP000216451">
    <property type="component" value="Unassembled WGS sequence"/>
</dbReference>
<evidence type="ECO:0000313" key="2">
    <source>
        <dbReference type="Proteomes" id="UP000216451"/>
    </source>
</evidence>
<name>A0A261G296_9BIFI</name>
<dbReference type="EMBL" id="MWXA01000008">
    <property type="protein sequence ID" value="OZG65557.1"/>
    <property type="molecule type" value="Genomic_DNA"/>
</dbReference>
<proteinExistence type="predicted"/>
<sequence>MFVMCGAEVNIQRLLKLTKNKKLPRAQTKVWTRGKWLKVSNSTPLKVLDVFLQLAEVEAVWADSLAVEVFLG</sequence>
<accession>A0A261G296</accession>
<keyword evidence="2" id="KW-1185">Reference proteome</keyword>
<gene>
    <name evidence="1" type="ORF">BAQU_1740</name>
</gene>
<evidence type="ECO:0000313" key="1">
    <source>
        <dbReference type="EMBL" id="OZG65557.1"/>
    </source>
</evidence>
<dbReference type="AlphaFoldDB" id="A0A261G296"/>
<protein>
    <submittedName>
        <fullName evidence="1">Uncharacterized protein</fullName>
    </submittedName>
</protein>
<reference evidence="1 2" key="1">
    <citation type="journal article" date="2017" name="BMC Genomics">
        <title>Comparative genomic and phylogenomic analyses of the Bifidobacteriaceae family.</title>
        <authorList>
            <person name="Lugli G.A."/>
            <person name="Milani C."/>
            <person name="Turroni F."/>
            <person name="Duranti S."/>
            <person name="Mancabelli L."/>
            <person name="Mangifesta M."/>
            <person name="Ferrario C."/>
            <person name="Modesto M."/>
            <person name="Mattarelli P."/>
            <person name="Jiri K."/>
            <person name="van Sinderen D."/>
            <person name="Ventura M."/>
        </authorList>
    </citation>
    <scope>NUCLEOTIDE SEQUENCE [LARGE SCALE GENOMIC DNA]</scope>
    <source>
        <strain evidence="1 2">LMG 28769</strain>
    </source>
</reference>
<comment type="caution">
    <text evidence="1">The sequence shown here is derived from an EMBL/GenBank/DDBJ whole genome shotgun (WGS) entry which is preliminary data.</text>
</comment>